<proteinExistence type="predicted"/>
<evidence type="ECO:0000256" key="4">
    <source>
        <dbReference type="SAM" id="Phobius"/>
    </source>
</evidence>
<evidence type="ECO:0000313" key="6">
    <source>
        <dbReference type="EMBL" id="KKQ98164.1"/>
    </source>
</evidence>
<feature type="transmembrane region" description="Helical" evidence="4">
    <location>
        <begin position="17"/>
        <end position="36"/>
    </location>
</feature>
<evidence type="ECO:0000256" key="2">
    <source>
        <dbReference type="ARBA" id="ARBA00023008"/>
    </source>
</evidence>
<evidence type="ECO:0000256" key="3">
    <source>
        <dbReference type="SAM" id="MobiDB-lite"/>
    </source>
</evidence>
<keyword evidence="2" id="KW-0186">Copper</keyword>
<keyword evidence="4" id="KW-0812">Transmembrane</keyword>
<dbReference type="AlphaFoldDB" id="A0A0G0PJC3"/>
<name>A0A0G0PJC3_9BACT</name>
<evidence type="ECO:0000259" key="5">
    <source>
        <dbReference type="Pfam" id="PF13473"/>
    </source>
</evidence>
<accession>A0A0G0PJC3</accession>
<dbReference type="InterPro" id="IPR008972">
    <property type="entry name" value="Cupredoxin"/>
</dbReference>
<dbReference type="Proteomes" id="UP000034325">
    <property type="component" value="Unassembled WGS sequence"/>
</dbReference>
<sequence length="163" mass="17246">MICLEQEIQKSAGSKKGLLIVVVLVVVLGLGGYLVLSGQKKTQENSSPEVTEGQEGFAATSEDLQKSGVSESAREVSVEGNEYSFSPESLSLNKGERVRLTFKNTGKLPHNLTIEGLGISSKTISGGASDTIEFTATEAGIFNFYCSVGNHRGLGMEGSLEVK</sequence>
<organism evidence="6 7">
    <name type="scientific">Candidatus Woesebacteria bacterium GW2011_GWA1_39_12</name>
    <dbReference type="NCBI Taxonomy" id="1618549"/>
    <lineage>
        <taxon>Bacteria</taxon>
        <taxon>Candidatus Woeseibacteriota</taxon>
    </lineage>
</organism>
<dbReference type="Gene3D" id="2.60.40.420">
    <property type="entry name" value="Cupredoxins - blue copper proteins"/>
    <property type="match status" value="1"/>
</dbReference>
<comment type="caution">
    <text evidence="6">The sequence shown here is derived from an EMBL/GenBank/DDBJ whole genome shotgun (WGS) entry which is preliminary data.</text>
</comment>
<feature type="domain" description="EfeO-type cupredoxin-like" evidence="5">
    <location>
        <begin position="66"/>
        <end position="151"/>
    </location>
</feature>
<keyword evidence="4" id="KW-1133">Transmembrane helix</keyword>
<evidence type="ECO:0000313" key="7">
    <source>
        <dbReference type="Proteomes" id="UP000034325"/>
    </source>
</evidence>
<keyword evidence="4" id="KW-0472">Membrane</keyword>
<feature type="region of interest" description="Disordered" evidence="3">
    <location>
        <begin position="41"/>
        <end position="72"/>
    </location>
</feature>
<evidence type="ECO:0000256" key="1">
    <source>
        <dbReference type="ARBA" id="ARBA00022723"/>
    </source>
</evidence>
<dbReference type="PANTHER" id="PTHR38439:SF3">
    <property type="entry name" value="COPPER-RESISTANT CUPROPROTEIN COPI"/>
    <property type="match status" value="1"/>
</dbReference>
<dbReference type="InterPro" id="IPR028096">
    <property type="entry name" value="EfeO_Cupredoxin"/>
</dbReference>
<dbReference type="GO" id="GO:0046872">
    <property type="term" value="F:metal ion binding"/>
    <property type="evidence" value="ECO:0007669"/>
    <property type="project" value="UniProtKB-KW"/>
</dbReference>
<dbReference type="PATRIC" id="fig|1618549.4.peg.352"/>
<dbReference type="InterPro" id="IPR050845">
    <property type="entry name" value="Cu-binding_ET"/>
</dbReference>
<reference evidence="6 7" key="1">
    <citation type="journal article" date="2015" name="Nature">
        <title>rRNA introns, odd ribosomes, and small enigmatic genomes across a large radiation of phyla.</title>
        <authorList>
            <person name="Brown C.T."/>
            <person name="Hug L.A."/>
            <person name="Thomas B.C."/>
            <person name="Sharon I."/>
            <person name="Castelle C.J."/>
            <person name="Singh A."/>
            <person name="Wilkins M.J."/>
            <person name="Williams K.H."/>
            <person name="Banfield J.F."/>
        </authorList>
    </citation>
    <scope>NUCLEOTIDE SEQUENCE [LARGE SCALE GENOMIC DNA]</scope>
</reference>
<gene>
    <name evidence="6" type="ORF">UT23_C0004G0003</name>
</gene>
<dbReference type="Pfam" id="PF13473">
    <property type="entry name" value="Cupredoxin_1"/>
    <property type="match status" value="1"/>
</dbReference>
<dbReference type="SUPFAM" id="SSF49503">
    <property type="entry name" value="Cupredoxins"/>
    <property type="match status" value="1"/>
</dbReference>
<keyword evidence="1" id="KW-0479">Metal-binding</keyword>
<dbReference type="PANTHER" id="PTHR38439">
    <property type="entry name" value="AURACYANIN-B"/>
    <property type="match status" value="1"/>
</dbReference>
<protein>
    <submittedName>
        <fullName evidence="6">Plastocyanin</fullName>
    </submittedName>
</protein>
<dbReference type="EMBL" id="LBWA01000004">
    <property type="protein sequence ID" value="KKQ98164.1"/>
    <property type="molecule type" value="Genomic_DNA"/>
</dbReference>